<proteinExistence type="predicted"/>
<gene>
    <name evidence="4" type="ORF">P3G67_15365</name>
</gene>
<dbReference type="NCBIfam" id="NF047619">
    <property type="entry name" value="NADase_discoid"/>
    <property type="match status" value="1"/>
</dbReference>
<organism evidence="4 5">
    <name type="scientific">Streptomyces silvisoli</name>
    <dbReference type="NCBI Taxonomy" id="3034235"/>
    <lineage>
        <taxon>Bacteria</taxon>
        <taxon>Bacillati</taxon>
        <taxon>Actinomycetota</taxon>
        <taxon>Actinomycetes</taxon>
        <taxon>Kitasatosporales</taxon>
        <taxon>Streptomycetaceae</taxon>
        <taxon>Streptomyces</taxon>
    </lineage>
</organism>
<accession>A0ABT5ZLC7</accession>
<dbReference type="RefSeq" id="WP_276093989.1">
    <property type="nucleotide sequence ID" value="NZ_JARJBC010000008.1"/>
</dbReference>
<evidence type="ECO:0000259" key="3">
    <source>
        <dbReference type="Pfam" id="PF25302"/>
    </source>
</evidence>
<reference evidence="4 5" key="1">
    <citation type="submission" date="2023-03" db="EMBL/GenBank/DDBJ databases">
        <title>Draft genome sequence of Streptomyces sp. RB6PN23 isolated from peat swamp forest in Thailand.</title>
        <authorList>
            <person name="Klaysubun C."/>
            <person name="Duangmal K."/>
        </authorList>
    </citation>
    <scope>NUCLEOTIDE SEQUENCE [LARGE SCALE GENOMIC DNA]</scope>
    <source>
        <strain evidence="4 5">RB6PN23</strain>
    </source>
</reference>
<sequence length="430" mass="46408">MTDATGNTAMTCPECGATGQTESFCTECGEFLRWQRGDQPPKSKATPSTTPASSAPPAVDPRLAHGLPTVPPVGEPVADNPYRTTPPAPVAGATGPDLHHLERQEEPPTEEVPPYGEIIDRTERARALIVPVQEPTAGQSEPDTPAGPVLPGRADQQRPRRVRRLAPEEEPYDGVACPVCGTVNPESRHYCRRCAALLTVTGHTETPPWWRRIFRRGAKGPERIPMAGERPRLRGLRARWPVWAVRAAIAVAVVVCLVLYTGQAVNAIEDHFTHPVPIHAQTITASHSDPGHKASNLDDGYNNTWWGDGVAGNGGGQYITADFGRPVHLLDLGITPGTSTQQDVYFQQARPLEMEVTLYHADNTTTVQRITLDDRPGFQVFSVRGSDVQMLRLTLESAYGASAKTEVAIAELEFFGRSTAGTADGTGTTG</sequence>
<feature type="region of interest" description="Disordered" evidence="1">
    <location>
        <begin position="132"/>
        <end position="167"/>
    </location>
</feature>
<protein>
    <recommendedName>
        <fullName evidence="3">NAD glycohydrolase translocation F5/8 type C domain-containing protein</fullName>
    </recommendedName>
</protein>
<dbReference type="InterPro" id="IPR008979">
    <property type="entry name" value="Galactose-bd-like_sf"/>
</dbReference>
<comment type="caution">
    <text evidence="4">The sequence shown here is derived from an EMBL/GenBank/DDBJ whole genome shotgun (WGS) entry which is preliminary data.</text>
</comment>
<evidence type="ECO:0000313" key="5">
    <source>
        <dbReference type="Proteomes" id="UP001216579"/>
    </source>
</evidence>
<evidence type="ECO:0000256" key="2">
    <source>
        <dbReference type="SAM" id="Phobius"/>
    </source>
</evidence>
<feature type="compositionally biased region" description="Basic and acidic residues" evidence="1">
    <location>
        <begin position="97"/>
        <end position="106"/>
    </location>
</feature>
<feature type="domain" description="NAD glycohydrolase translocation F5/8 type C" evidence="3">
    <location>
        <begin position="285"/>
        <end position="414"/>
    </location>
</feature>
<dbReference type="Proteomes" id="UP001216579">
    <property type="component" value="Unassembled WGS sequence"/>
</dbReference>
<keyword evidence="2" id="KW-0472">Membrane</keyword>
<name>A0ABT5ZLC7_9ACTN</name>
<keyword evidence="2" id="KW-1133">Transmembrane helix</keyword>
<dbReference type="Gene3D" id="2.60.120.260">
    <property type="entry name" value="Galactose-binding domain-like"/>
    <property type="match status" value="1"/>
</dbReference>
<keyword evidence="2" id="KW-0812">Transmembrane</keyword>
<feature type="transmembrane region" description="Helical" evidence="2">
    <location>
        <begin position="240"/>
        <end position="260"/>
    </location>
</feature>
<dbReference type="Pfam" id="PF25302">
    <property type="entry name" value="NADase_transloc"/>
    <property type="match status" value="1"/>
</dbReference>
<feature type="compositionally biased region" description="Low complexity" evidence="1">
    <location>
        <begin position="42"/>
        <end position="57"/>
    </location>
</feature>
<evidence type="ECO:0000256" key="1">
    <source>
        <dbReference type="SAM" id="MobiDB-lite"/>
    </source>
</evidence>
<keyword evidence="5" id="KW-1185">Reference proteome</keyword>
<feature type="region of interest" description="Disordered" evidence="1">
    <location>
        <begin position="34"/>
        <end position="116"/>
    </location>
</feature>
<dbReference type="SUPFAM" id="SSF49785">
    <property type="entry name" value="Galactose-binding domain-like"/>
    <property type="match status" value="1"/>
</dbReference>
<evidence type="ECO:0000313" key="4">
    <source>
        <dbReference type="EMBL" id="MDF3290602.1"/>
    </source>
</evidence>
<dbReference type="InterPro" id="IPR057561">
    <property type="entry name" value="NADase_transloc"/>
</dbReference>
<dbReference type="EMBL" id="JARJBC010000008">
    <property type="protein sequence ID" value="MDF3290602.1"/>
    <property type="molecule type" value="Genomic_DNA"/>
</dbReference>